<dbReference type="Pfam" id="PF05786">
    <property type="entry name" value="Cnd2"/>
    <property type="match status" value="1"/>
</dbReference>
<feature type="compositionally biased region" description="Acidic residues" evidence="11">
    <location>
        <begin position="271"/>
        <end position="280"/>
    </location>
</feature>
<evidence type="ECO:0000256" key="9">
    <source>
        <dbReference type="ARBA" id="ARBA00023067"/>
    </source>
</evidence>
<proteinExistence type="inferred from homology"/>
<keyword evidence="9" id="KW-0226">DNA condensation</keyword>
<reference evidence="12 13" key="1">
    <citation type="submission" date="2024-08" db="EMBL/GenBank/DDBJ databases">
        <authorList>
            <person name="Cucini C."/>
            <person name="Frati F."/>
        </authorList>
    </citation>
    <scope>NUCLEOTIDE SEQUENCE [LARGE SCALE GENOMIC DNA]</scope>
</reference>
<comment type="similarity">
    <text evidence="3">Belongs to the CND2 (condensin subunit 2) family.</text>
</comment>
<gene>
    <name evidence="12" type="ORF">ODALV1_LOCUS2484</name>
</gene>
<feature type="compositionally biased region" description="Basic residues" evidence="11">
    <location>
        <begin position="297"/>
        <end position="307"/>
    </location>
</feature>
<feature type="compositionally biased region" description="Polar residues" evidence="11">
    <location>
        <begin position="154"/>
        <end position="176"/>
    </location>
</feature>
<dbReference type="EMBL" id="CAXLJM020000007">
    <property type="protein sequence ID" value="CAL8073091.1"/>
    <property type="molecule type" value="Genomic_DNA"/>
</dbReference>
<evidence type="ECO:0000313" key="13">
    <source>
        <dbReference type="Proteomes" id="UP001642540"/>
    </source>
</evidence>
<sequence length="828" mass="93148">MSSSEDESEIFETSPVEAVMRVSARRKANTPVPPKVPLKKPRDARALADFNMPDDSDEEEVPVKRSKNVRNGTVSGPVQQGKRKKAVLSNDSSLDEESSGSDGGSKSEVENRPPTSSSSAVSNVDIPEDNSQPVAHGEINGQSGRTRKRLSIRSADSASGTDRGSMTSGVTSGADSITGSEVQTIYETCSQMFNTNRINAQNAFNLRLLDCINVMINSPTYDKSNMQLTSSTVEIGTKIYVCRVDNAHSQVLSLASEISLQKRHKKKEGQEQGDVEDEQPQEGHGDADIDDDEVPGRRQKQKKKKRGKFVEEDNSKLLTGLEEQNVKFVTRRNVLKKKFNEMVFEDLDFDYLSHFLEPEEEHPMQTAKEAENMESALRISESYMNPMDMGRLHYLPFRQLQKFDPETYDIWGQPLNEAEGMREAEILQDPLVPVDADFAYNPEDRPAEYPEEPEPNYLNDTFGDGPLNENAGNDDNGIMPVSFKDIPDLDCLDEYFQRVKGLIKESRSKFGWCGPNFVRPKNTWAVKQGPKKPKVRKEPECIDFCKIDWAEQNRRFNVSSNAAARTVYDDKIIESWSAAKVIIPFLGIELSTYEDDFDPADFENENDPKYVPPIFKLFTNRNRSILDLLTTRAQGNAGSHYGDDGFDHENYIELPRDMQEDFCSQPENEHDDQFPQRDCNAANESGWAALGSVPQSQSLQNEDPLSLVSGIDSIKFSRKPKPIDMSGLKKAILKSLTRDLGLDENGQPLEETETRISMEQLMIHVLKIIDDKTETLLSISIFIVALMHVVAEKRLFVFYDDSDVECPQVYCPQAQSATTSNNKLLIHE</sequence>
<evidence type="ECO:0000256" key="4">
    <source>
        <dbReference type="ARBA" id="ARBA00016065"/>
    </source>
</evidence>
<protein>
    <recommendedName>
        <fullName evidence="4">Condensin complex subunit 2</fullName>
    </recommendedName>
</protein>
<keyword evidence="6" id="KW-0963">Cytoplasm</keyword>
<evidence type="ECO:0000256" key="5">
    <source>
        <dbReference type="ARBA" id="ARBA00022454"/>
    </source>
</evidence>
<dbReference type="PANTHER" id="PTHR13108:SF9">
    <property type="entry name" value="CONDENSIN COMPLEX SUBUNIT 2"/>
    <property type="match status" value="1"/>
</dbReference>
<keyword evidence="7" id="KW-0132">Cell division</keyword>
<evidence type="ECO:0000256" key="6">
    <source>
        <dbReference type="ARBA" id="ARBA00022490"/>
    </source>
</evidence>
<evidence type="ECO:0000256" key="3">
    <source>
        <dbReference type="ARBA" id="ARBA00009471"/>
    </source>
</evidence>
<keyword evidence="5" id="KW-0158">Chromosome</keyword>
<evidence type="ECO:0000256" key="1">
    <source>
        <dbReference type="ARBA" id="ARBA00004286"/>
    </source>
</evidence>
<evidence type="ECO:0000256" key="7">
    <source>
        <dbReference type="ARBA" id="ARBA00022618"/>
    </source>
</evidence>
<dbReference type="InterPro" id="IPR022816">
    <property type="entry name" value="Condensin_barren_su2"/>
</dbReference>
<evidence type="ECO:0000313" key="12">
    <source>
        <dbReference type="EMBL" id="CAL8073091.1"/>
    </source>
</evidence>
<dbReference type="PANTHER" id="PTHR13108">
    <property type="entry name" value="CONDENSIN COMPLEX SUBUNIT 2"/>
    <property type="match status" value="1"/>
</dbReference>
<comment type="caution">
    <text evidence="12">The sequence shown here is derived from an EMBL/GenBank/DDBJ whole genome shotgun (WGS) entry which is preliminary data.</text>
</comment>
<feature type="region of interest" description="Disordered" evidence="11">
    <location>
        <begin position="262"/>
        <end position="310"/>
    </location>
</feature>
<evidence type="ECO:0000256" key="10">
    <source>
        <dbReference type="ARBA" id="ARBA00023306"/>
    </source>
</evidence>
<comment type="subcellular location">
    <subcellularLocation>
        <location evidence="1">Chromosome</location>
    </subcellularLocation>
    <subcellularLocation>
        <location evidence="2">Cytoplasm</location>
    </subcellularLocation>
</comment>
<keyword evidence="8" id="KW-0498">Mitosis</keyword>
<evidence type="ECO:0000256" key="11">
    <source>
        <dbReference type="SAM" id="MobiDB-lite"/>
    </source>
</evidence>
<keyword evidence="13" id="KW-1185">Reference proteome</keyword>
<accession>A0ABP1PQ22</accession>
<keyword evidence="10" id="KW-0131">Cell cycle</keyword>
<feature type="compositionally biased region" description="Polar residues" evidence="11">
    <location>
        <begin position="113"/>
        <end position="122"/>
    </location>
</feature>
<feature type="compositionally biased region" description="Polar residues" evidence="11">
    <location>
        <begin position="69"/>
        <end position="78"/>
    </location>
</feature>
<name>A0ABP1PQ22_9HEXA</name>
<feature type="region of interest" description="Disordered" evidence="11">
    <location>
        <begin position="22"/>
        <end position="176"/>
    </location>
</feature>
<dbReference type="Proteomes" id="UP001642540">
    <property type="component" value="Unassembled WGS sequence"/>
</dbReference>
<organism evidence="12 13">
    <name type="scientific">Orchesella dallaii</name>
    <dbReference type="NCBI Taxonomy" id="48710"/>
    <lineage>
        <taxon>Eukaryota</taxon>
        <taxon>Metazoa</taxon>
        <taxon>Ecdysozoa</taxon>
        <taxon>Arthropoda</taxon>
        <taxon>Hexapoda</taxon>
        <taxon>Collembola</taxon>
        <taxon>Entomobryomorpha</taxon>
        <taxon>Entomobryoidea</taxon>
        <taxon>Orchesellidae</taxon>
        <taxon>Orchesellinae</taxon>
        <taxon>Orchesella</taxon>
    </lineage>
</organism>
<evidence type="ECO:0000256" key="8">
    <source>
        <dbReference type="ARBA" id="ARBA00022776"/>
    </source>
</evidence>
<evidence type="ECO:0000256" key="2">
    <source>
        <dbReference type="ARBA" id="ARBA00004496"/>
    </source>
</evidence>